<dbReference type="PANTHER" id="PTHR38479">
    <property type="entry name" value="LMO0824 PROTEIN"/>
    <property type="match status" value="1"/>
</dbReference>
<keyword evidence="2" id="KW-1185">Reference proteome</keyword>
<gene>
    <name evidence="1" type="ORF">ETU37_09530</name>
</gene>
<dbReference type="OrthoDB" id="9148135at2"/>
<proteinExistence type="predicted"/>
<accession>A0A4Q5J4B9</accession>
<dbReference type="InterPro" id="IPR009351">
    <property type="entry name" value="AlkZ-like"/>
</dbReference>
<dbReference type="PANTHER" id="PTHR38479:SF2">
    <property type="entry name" value="WINGED HELIX DNA-BINDING DOMAIN-CONTAINING PROTEIN"/>
    <property type="match status" value="1"/>
</dbReference>
<dbReference type="EMBL" id="SDPU01000021">
    <property type="protein sequence ID" value="RYU12255.1"/>
    <property type="molecule type" value="Genomic_DNA"/>
</dbReference>
<evidence type="ECO:0000313" key="2">
    <source>
        <dbReference type="Proteomes" id="UP000291189"/>
    </source>
</evidence>
<dbReference type="GO" id="GO:0003677">
    <property type="term" value="F:DNA binding"/>
    <property type="evidence" value="ECO:0007669"/>
    <property type="project" value="UniProtKB-KW"/>
</dbReference>
<dbReference type="Pfam" id="PF06224">
    <property type="entry name" value="AlkZ-like"/>
    <property type="match status" value="1"/>
</dbReference>
<comment type="caution">
    <text evidence="1">The sequence shown here is derived from an EMBL/GenBank/DDBJ whole genome shotgun (WGS) entry which is preliminary data.</text>
</comment>
<reference evidence="1 2" key="1">
    <citation type="submission" date="2019-01" db="EMBL/GenBank/DDBJ databases">
        <title>Nocardioides guangzhouensis sp. nov., an actinobacterium isolated from soil.</title>
        <authorList>
            <person name="Fu Y."/>
            <person name="Cai Y."/>
            <person name="Lin Z."/>
            <person name="Chen P."/>
        </authorList>
    </citation>
    <scope>NUCLEOTIDE SEQUENCE [LARGE SCALE GENOMIC DNA]</scope>
    <source>
        <strain evidence="1 2">NBRC 105384</strain>
    </source>
</reference>
<keyword evidence="1" id="KW-0238">DNA-binding</keyword>
<protein>
    <submittedName>
        <fullName evidence="1">Winged helix DNA-binding domain-containing protein</fullName>
    </submittedName>
</protein>
<sequence length="348" mass="38559">MPGLTVRDLNRTLLARQHLLERTTMPALAMVEHLVGLQAQENLPPYLSLAARLDGFDPDALSDALERREAVRFLTMRGTIHVLTADDALALRPWVQVALDQQSGSNQMNRDARHVPVPDVVAATRDVLADGPLPVKQLGERLAERLDAPAGALAHVARERVPMVQVPPRGLWRRSGGVVYETVESWLGRPTTELEVPALVRRYLRAFGPATAADMTTWSRVTRLGPVFAAMADELDVVETDDGRRLYDVPGAPRVDGSAHAPVRLLGAYDNVFLSHADRARIVPEEHRTRWAGTNGGVGSTVWADGFMAGLWWWRDDAVTVDLFRPFTRSERRELDDEIDRVTALLTG</sequence>
<organism evidence="1 2">
    <name type="scientific">Nocardioides iriomotensis</name>
    <dbReference type="NCBI Taxonomy" id="715784"/>
    <lineage>
        <taxon>Bacteria</taxon>
        <taxon>Bacillati</taxon>
        <taxon>Actinomycetota</taxon>
        <taxon>Actinomycetes</taxon>
        <taxon>Propionibacteriales</taxon>
        <taxon>Nocardioidaceae</taxon>
        <taxon>Nocardioides</taxon>
    </lineage>
</organism>
<dbReference type="Proteomes" id="UP000291189">
    <property type="component" value="Unassembled WGS sequence"/>
</dbReference>
<name>A0A4Q5J4B9_9ACTN</name>
<dbReference type="AlphaFoldDB" id="A0A4Q5J4B9"/>
<evidence type="ECO:0000313" key="1">
    <source>
        <dbReference type="EMBL" id="RYU12255.1"/>
    </source>
</evidence>
<dbReference type="RefSeq" id="WP_129987030.1">
    <property type="nucleotide sequence ID" value="NZ_SDPU01000021.1"/>
</dbReference>